<evidence type="ECO:0000313" key="10">
    <source>
        <dbReference type="EMBL" id="NJB67815.1"/>
    </source>
</evidence>
<evidence type="ECO:0000256" key="8">
    <source>
        <dbReference type="ARBA" id="ARBA00023211"/>
    </source>
</evidence>
<keyword evidence="2 9" id="KW-1003">Cell membrane</keyword>
<name>A0A846QQZ9_9BACT</name>
<keyword evidence="3" id="KW-0997">Cell inner membrane</keyword>
<keyword evidence="1 9" id="KW-0813">Transport</keyword>
<dbReference type="PANTHER" id="PTHR35529">
    <property type="entry name" value="MANGANESE EFFLUX PUMP MNTP-RELATED"/>
    <property type="match status" value="1"/>
</dbReference>
<dbReference type="InterPro" id="IPR003810">
    <property type="entry name" value="Mntp/YtaF"/>
</dbReference>
<dbReference type="GO" id="GO:0005886">
    <property type="term" value="C:plasma membrane"/>
    <property type="evidence" value="ECO:0007669"/>
    <property type="project" value="UniProtKB-SubCell"/>
</dbReference>
<evidence type="ECO:0000256" key="9">
    <source>
        <dbReference type="HAMAP-Rule" id="MF_01521"/>
    </source>
</evidence>
<evidence type="ECO:0000256" key="4">
    <source>
        <dbReference type="ARBA" id="ARBA00022692"/>
    </source>
</evidence>
<comment type="similarity">
    <text evidence="9">Belongs to the MntP (TC 9.B.29) family.</text>
</comment>
<evidence type="ECO:0000256" key="7">
    <source>
        <dbReference type="ARBA" id="ARBA00023136"/>
    </source>
</evidence>
<sequence>MIEILAIAVALAMDAFAVAVATGAGLSRLTPRHVFRLAWHFGLFQAVMPVAGWWMGLTVRSFVEDWAHWCAFGLLAFIGVRMFAEAMNDECECRDDDPTCGATLVMLSVATSIDALAVGAGYSLMGRPILMPSVVIGVVAFAFTAAGICLGRLLGAACSFGRYAGMIGGITLVGIGLNLLREKGVFASLF</sequence>
<feature type="transmembrane region" description="Helical" evidence="9">
    <location>
        <begin position="104"/>
        <end position="122"/>
    </location>
</feature>
<keyword evidence="4 9" id="KW-0812">Transmembrane</keyword>
<evidence type="ECO:0000256" key="6">
    <source>
        <dbReference type="ARBA" id="ARBA00023065"/>
    </source>
</evidence>
<feature type="transmembrane region" description="Helical" evidence="9">
    <location>
        <begin position="37"/>
        <end position="54"/>
    </location>
</feature>
<evidence type="ECO:0000256" key="2">
    <source>
        <dbReference type="ARBA" id="ARBA00022475"/>
    </source>
</evidence>
<keyword evidence="5 9" id="KW-1133">Transmembrane helix</keyword>
<organism evidence="10 11">
    <name type="scientific">Desulfobaculum xiamenense</name>
    <dbReference type="NCBI Taxonomy" id="995050"/>
    <lineage>
        <taxon>Bacteria</taxon>
        <taxon>Pseudomonadati</taxon>
        <taxon>Thermodesulfobacteriota</taxon>
        <taxon>Desulfovibrionia</taxon>
        <taxon>Desulfovibrionales</taxon>
        <taxon>Desulfovibrionaceae</taxon>
        <taxon>Desulfobaculum</taxon>
    </lineage>
</organism>
<dbReference type="InterPro" id="IPR022929">
    <property type="entry name" value="Put_MntP"/>
</dbReference>
<dbReference type="Pfam" id="PF02659">
    <property type="entry name" value="Mntp"/>
    <property type="match status" value="1"/>
</dbReference>
<keyword evidence="11" id="KW-1185">Reference proteome</keyword>
<evidence type="ECO:0000256" key="5">
    <source>
        <dbReference type="ARBA" id="ARBA00022989"/>
    </source>
</evidence>
<evidence type="ECO:0000313" key="11">
    <source>
        <dbReference type="Proteomes" id="UP000580856"/>
    </source>
</evidence>
<proteinExistence type="inferred from homology"/>
<dbReference type="HAMAP" id="MF_01521">
    <property type="entry name" value="MntP_pump"/>
    <property type="match status" value="1"/>
</dbReference>
<feature type="transmembrane region" description="Helical" evidence="9">
    <location>
        <begin position="134"/>
        <end position="154"/>
    </location>
</feature>
<dbReference type="RefSeq" id="WP_167940835.1">
    <property type="nucleotide sequence ID" value="NZ_JAATJA010000001.1"/>
</dbReference>
<reference evidence="10 11" key="1">
    <citation type="submission" date="2020-03" db="EMBL/GenBank/DDBJ databases">
        <title>Genomic Encyclopedia of Type Strains, Phase IV (KMG-IV): sequencing the most valuable type-strain genomes for metagenomic binning, comparative biology and taxonomic classification.</title>
        <authorList>
            <person name="Goeker M."/>
        </authorList>
    </citation>
    <scope>NUCLEOTIDE SEQUENCE [LARGE SCALE GENOMIC DNA]</scope>
    <source>
        <strain evidence="10 11">DSM 24233</strain>
    </source>
</reference>
<keyword evidence="6 9" id="KW-0406">Ion transport</keyword>
<dbReference type="GO" id="GO:0005384">
    <property type="term" value="F:manganese ion transmembrane transporter activity"/>
    <property type="evidence" value="ECO:0007669"/>
    <property type="project" value="UniProtKB-UniRule"/>
</dbReference>
<protein>
    <recommendedName>
        <fullName evidence="9">Putative manganese efflux pump MntP</fullName>
    </recommendedName>
</protein>
<comment type="caution">
    <text evidence="10">The sequence shown here is derived from an EMBL/GenBank/DDBJ whole genome shotgun (WGS) entry which is preliminary data.</text>
</comment>
<evidence type="ECO:0000256" key="1">
    <source>
        <dbReference type="ARBA" id="ARBA00022448"/>
    </source>
</evidence>
<dbReference type="AlphaFoldDB" id="A0A846QQZ9"/>
<dbReference type="EMBL" id="JAATJA010000001">
    <property type="protein sequence ID" value="NJB67815.1"/>
    <property type="molecule type" value="Genomic_DNA"/>
</dbReference>
<comment type="subcellular location">
    <subcellularLocation>
        <location evidence="9">Cell membrane</location>
        <topology evidence="9">Multi-pass membrane protein</topology>
    </subcellularLocation>
</comment>
<feature type="transmembrane region" description="Helical" evidence="9">
    <location>
        <begin position="66"/>
        <end position="84"/>
    </location>
</feature>
<comment type="function">
    <text evidence="9">Probably functions as a manganese efflux pump.</text>
</comment>
<keyword evidence="7 9" id="KW-0472">Membrane</keyword>
<feature type="transmembrane region" description="Helical" evidence="9">
    <location>
        <begin position="160"/>
        <end position="180"/>
    </location>
</feature>
<evidence type="ECO:0000256" key="3">
    <source>
        <dbReference type="ARBA" id="ARBA00022519"/>
    </source>
</evidence>
<dbReference type="Proteomes" id="UP000580856">
    <property type="component" value="Unassembled WGS sequence"/>
</dbReference>
<gene>
    <name evidence="9" type="primary">mntP</name>
    <name evidence="10" type="ORF">GGQ74_001455</name>
</gene>
<dbReference type="PANTHER" id="PTHR35529:SF1">
    <property type="entry name" value="MANGANESE EFFLUX PUMP MNTP-RELATED"/>
    <property type="match status" value="1"/>
</dbReference>
<keyword evidence="8 9" id="KW-0464">Manganese</keyword>
<accession>A0A846QQZ9</accession>